<gene>
    <name evidence="1" type="ORF">GDO54_018514</name>
</gene>
<name>A0AAV2ZJV6_PYXAD</name>
<proteinExistence type="predicted"/>
<reference evidence="1" key="1">
    <citation type="thesis" date="2020" institute="ProQuest LLC" country="789 East Eisenhower Parkway, Ann Arbor, MI, USA">
        <title>Comparative Genomics and Chromosome Evolution.</title>
        <authorList>
            <person name="Mudd A.B."/>
        </authorList>
    </citation>
    <scope>NUCLEOTIDE SEQUENCE</scope>
    <source>
        <strain evidence="1">1538</strain>
        <tissue evidence="1">Blood</tissue>
    </source>
</reference>
<comment type="caution">
    <text evidence="1">The sequence shown here is derived from an EMBL/GenBank/DDBJ whole genome shotgun (WGS) entry which is preliminary data.</text>
</comment>
<dbReference type="Proteomes" id="UP001181693">
    <property type="component" value="Unassembled WGS sequence"/>
</dbReference>
<keyword evidence="2" id="KW-1185">Reference proteome</keyword>
<evidence type="ECO:0000313" key="1">
    <source>
        <dbReference type="EMBL" id="DBA13602.1"/>
    </source>
</evidence>
<dbReference type="AlphaFoldDB" id="A0AAV2ZJV6"/>
<evidence type="ECO:0000313" key="2">
    <source>
        <dbReference type="Proteomes" id="UP001181693"/>
    </source>
</evidence>
<protein>
    <submittedName>
        <fullName evidence="1">Uncharacterized protein</fullName>
    </submittedName>
</protein>
<organism evidence="1 2">
    <name type="scientific">Pyxicephalus adspersus</name>
    <name type="common">African bullfrog</name>
    <dbReference type="NCBI Taxonomy" id="30357"/>
    <lineage>
        <taxon>Eukaryota</taxon>
        <taxon>Metazoa</taxon>
        <taxon>Chordata</taxon>
        <taxon>Craniata</taxon>
        <taxon>Vertebrata</taxon>
        <taxon>Euteleostomi</taxon>
        <taxon>Amphibia</taxon>
        <taxon>Batrachia</taxon>
        <taxon>Anura</taxon>
        <taxon>Neobatrachia</taxon>
        <taxon>Ranoidea</taxon>
        <taxon>Pyxicephalidae</taxon>
        <taxon>Pyxicephalinae</taxon>
        <taxon>Pyxicephalus</taxon>
    </lineage>
</organism>
<dbReference type="EMBL" id="DYDO01000259">
    <property type="protein sequence ID" value="DBA13602.1"/>
    <property type="molecule type" value="Genomic_DNA"/>
</dbReference>
<accession>A0AAV2ZJV6</accession>
<sequence length="106" mass="11974">MGVELDLDTFSIYIADLFRNLESPESVLQESGFQEEFNILYLATLRGGIVNKNLKRVHGLLTTNIPLVKSRSFTQIFAGAVPRNNDAQLLAKVRRILCFSCLFCLH</sequence>